<accession>A0A7Y9TQZ3</accession>
<proteinExistence type="predicted"/>
<evidence type="ECO:0000313" key="2">
    <source>
        <dbReference type="EMBL" id="NYF77743.1"/>
    </source>
</evidence>
<gene>
    <name evidence="2" type="ORF">HDF17_000030</name>
</gene>
<feature type="chain" id="PRO_5031503998" evidence="1">
    <location>
        <begin position="22"/>
        <end position="297"/>
    </location>
</feature>
<evidence type="ECO:0000256" key="1">
    <source>
        <dbReference type="SAM" id="SignalP"/>
    </source>
</evidence>
<comment type="caution">
    <text evidence="2">The sequence shown here is derived from an EMBL/GenBank/DDBJ whole genome shotgun (WGS) entry which is preliminary data.</text>
</comment>
<keyword evidence="3" id="KW-1185">Reference proteome</keyword>
<evidence type="ECO:0000313" key="3">
    <source>
        <dbReference type="Proteomes" id="UP000589520"/>
    </source>
</evidence>
<dbReference type="EMBL" id="JACCCW010000001">
    <property type="protein sequence ID" value="NYF77743.1"/>
    <property type="molecule type" value="Genomic_DNA"/>
</dbReference>
<feature type="signal peptide" evidence="1">
    <location>
        <begin position="1"/>
        <end position="21"/>
    </location>
</feature>
<name>A0A7Y9TQZ3_9BACT</name>
<protein>
    <submittedName>
        <fullName evidence="2">Uncharacterized protein</fullName>
    </submittedName>
</protein>
<keyword evidence="1" id="KW-0732">Signal</keyword>
<dbReference type="AlphaFoldDB" id="A0A7Y9TQZ3"/>
<sequence>MKLAFQNFGSLLLLGTALCGAQTTNGAASDKPLPEIPALMHEVEAHEKTSEALVKDYLYHSFAIEHALDSHGAVKKSQTEDADIFYVAGVRIERLTKKNGTDLSPDEQKKESQRIDKEIAKAKEKQAKPDDEDRDVVTVSRFLELGSFSKPRRVLIDGRDTIAVDFTGNPKAKTRTRFEAAIRDMAGTIWVDEQDRALRKIDGHFVNTFKVGAGLLADIKKDSSFEAEWTKINGEVWLPSVASGKGSIRVLLLLNFNGTLEVQNSNYRKFKATATILPSLGTVEPETPEPVSPNPPQ</sequence>
<dbReference type="Proteomes" id="UP000589520">
    <property type="component" value="Unassembled WGS sequence"/>
</dbReference>
<dbReference type="RefSeq" id="WP_179486578.1">
    <property type="nucleotide sequence ID" value="NZ_JACCCW010000001.1"/>
</dbReference>
<reference evidence="2 3" key="1">
    <citation type="submission" date="2020-07" db="EMBL/GenBank/DDBJ databases">
        <title>Genomic Encyclopedia of Type Strains, Phase IV (KMG-V): Genome sequencing to study the core and pangenomes of soil and plant-associated prokaryotes.</title>
        <authorList>
            <person name="Whitman W."/>
        </authorList>
    </citation>
    <scope>NUCLEOTIDE SEQUENCE [LARGE SCALE GENOMIC DNA]</scope>
    <source>
        <strain evidence="2 3">X4EP2</strain>
    </source>
</reference>
<organism evidence="2 3">
    <name type="scientific">Granulicella arctica</name>
    <dbReference type="NCBI Taxonomy" id="940613"/>
    <lineage>
        <taxon>Bacteria</taxon>
        <taxon>Pseudomonadati</taxon>
        <taxon>Acidobacteriota</taxon>
        <taxon>Terriglobia</taxon>
        <taxon>Terriglobales</taxon>
        <taxon>Acidobacteriaceae</taxon>
        <taxon>Granulicella</taxon>
    </lineage>
</organism>